<name>A0ABU8JB53_9GAMM</name>
<keyword evidence="2" id="KW-1185">Reference proteome</keyword>
<dbReference type="RefSeq" id="WP_336807038.1">
    <property type="nucleotide sequence ID" value="NZ_JBBBNY010000003.1"/>
</dbReference>
<accession>A0ABU8JB53</accession>
<proteinExistence type="predicted"/>
<reference evidence="1 2" key="1">
    <citation type="journal article" date="2014" name="Int. J. Syst. Evol. Microbiol.">
        <title>Fulvimonas yonginensis sp. nov., isolated from greenhouse soil, and emended description of the genus Fulvimonas.</title>
        <authorList>
            <person name="Ahn J.H."/>
            <person name="Kim S.J."/>
            <person name="Weon H.Y."/>
            <person name="Hong S.B."/>
            <person name="Seok S.J."/>
            <person name="Kwon S.W."/>
        </authorList>
    </citation>
    <scope>NUCLEOTIDE SEQUENCE [LARGE SCALE GENOMIC DNA]</scope>
    <source>
        <strain evidence="1 2">KACC 16952</strain>
    </source>
</reference>
<organism evidence="1 2">
    <name type="scientific">Fulvimonas yonginensis</name>
    <dbReference type="NCBI Taxonomy" id="1495200"/>
    <lineage>
        <taxon>Bacteria</taxon>
        <taxon>Pseudomonadati</taxon>
        <taxon>Pseudomonadota</taxon>
        <taxon>Gammaproteobacteria</taxon>
        <taxon>Lysobacterales</taxon>
        <taxon>Rhodanobacteraceae</taxon>
        <taxon>Fulvimonas</taxon>
    </lineage>
</organism>
<gene>
    <name evidence="1" type="ORF">WAT24_06590</name>
</gene>
<evidence type="ECO:0000313" key="2">
    <source>
        <dbReference type="Proteomes" id="UP001381174"/>
    </source>
</evidence>
<dbReference type="Proteomes" id="UP001381174">
    <property type="component" value="Unassembled WGS sequence"/>
</dbReference>
<protein>
    <submittedName>
        <fullName evidence="1">Uncharacterized protein</fullName>
    </submittedName>
</protein>
<comment type="caution">
    <text evidence="1">The sequence shown here is derived from an EMBL/GenBank/DDBJ whole genome shotgun (WGS) entry which is preliminary data.</text>
</comment>
<evidence type="ECO:0000313" key="1">
    <source>
        <dbReference type="EMBL" id="MEI7036421.1"/>
    </source>
</evidence>
<sequence length="148" mass="16451">MEDRAVILATVSSLARLQLRVHAKLAEARRMPNGVIWGGRDARWKVGELTPPSPWLDRAEAGEPLYNVLPRIALVQVYLLALLAEEEIDRRWACVALQHLAHSQAYWSAPVLRLASRFGITLGSRPWDETNGTGLLDAALPRRPRGGT</sequence>
<dbReference type="EMBL" id="JBBBNY010000003">
    <property type="protein sequence ID" value="MEI7036421.1"/>
    <property type="molecule type" value="Genomic_DNA"/>
</dbReference>